<dbReference type="Proteomes" id="UP000275408">
    <property type="component" value="Unassembled WGS sequence"/>
</dbReference>
<name>A0A3M6UQV1_POCDA</name>
<evidence type="ECO:0000313" key="1">
    <source>
        <dbReference type="EMBL" id="RMX56015.1"/>
    </source>
</evidence>
<gene>
    <name evidence="1" type="ORF">pdam_00019587</name>
</gene>
<dbReference type="AlphaFoldDB" id="A0A3M6UQV1"/>
<protein>
    <submittedName>
        <fullName evidence="1">Uncharacterized protein</fullName>
    </submittedName>
</protein>
<reference evidence="1 2" key="1">
    <citation type="journal article" date="2018" name="Sci. Rep.">
        <title>Comparative analysis of the Pocillopora damicornis genome highlights role of immune system in coral evolution.</title>
        <authorList>
            <person name="Cunning R."/>
            <person name="Bay R.A."/>
            <person name="Gillette P."/>
            <person name="Baker A.C."/>
            <person name="Traylor-Knowles N."/>
        </authorList>
    </citation>
    <scope>NUCLEOTIDE SEQUENCE [LARGE SCALE GENOMIC DNA]</scope>
    <source>
        <strain evidence="1">RSMAS</strain>
        <tissue evidence="1">Whole animal</tissue>
    </source>
</reference>
<feature type="non-terminal residue" evidence="1">
    <location>
        <position position="1"/>
    </location>
</feature>
<accession>A0A3M6UQV1</accession>
<evidence type="ECO:0000313" key="2">
    <source>
        <dbReference type="Proteomes" id="UP000275408"/>
    </source>
</evidence>
<keyword evidence="2" id="KW-1185">Reference proteome</keyword>
<proteinExistence type="predicted"/>
<feature type="non-terminal residue" evidence="1">
    <location>
        <position position="97"/>
    </location>
</feature>
<organism evidence="1 2">
    <name type="scientific">Pocillopora damicornis</name>
    <name type="common">Cauliflower coral</name>
    <name type="synonym">Millepora damicornis</name>
    <dbReference type="NCBI Taxonomy" id="46731"/>
    <lineage>
        <taxon>Eukaryota</taxon>
        <taxon>Metazoa</taxon>
        <taxon>Cnidaria</taxon>
        <taxon>Anthozoa</taxon>
        <taxon>Hexacorallia</taxon>
        <taxon>Scleractinia</taxon>
        <taxon>Astrocoeniina</taxon>
        <taxon>Pocilloporidae</taxon>
        <taxon>Pocillopora</taxon>
    </lineage>
</organism>
<dbReference type="OrthoDB" id="5959172at2759"/>
<dbReference type="STRING" id="46731.A0A3M6UQV1"/>
<sequence>GTTGYPSGLEIINASFCGELKYEKTPTFKVSHWPFIPTGVLVNGSVTFTPATMQYELISNGKVIVRDRDDGLCISSPDLCSLPAGAKCPKESDKKRK</sequence>
<dbReference type="EMBL" id="RCHS01000953">
    <property type="protein sequence ID" value="RMX56015.1"/>
    <property type="molecule type" value="Genomic_DNA"/>
</dbReference>
<comment type="caution">
    <text evidence="1">The sequence shown here is derived from an EMBL/GenBank/DDBJ whole genome shotgun (WGS) entry which is preliminary data.</text>
</comment>